<organism evidence="3 4">
    <name type="scientific">Massilia terrae</name>
    <dbReference type="NCBI Taxonomy" id="1811224"/>
    <lineage>
        <taxon>Bacteria</taxon>
        <taxon>Pseudomonadati</taxon>
        <taxon>Pseudomonadota</taxon>
        <taxon>Betaproteobacteria</taxon>
        <taxon>Burkholderiales</taxon>
        <taxon>Oxalobacteraceae</taxon>
        <taxon>Telluria group</taxon>
        <taxon>Massilia</taxon>
    </lineage>
</organism>
<dbReference type="Pfam" id="PF00582">
    <property type="entry name" value="Usp"/>
    <property type="match status" value="2"/>
</dbReference>
<keyword evidence="4" id="KW-1185">Reference proteome</keyword>
<dbReference type="InterPro" id="IPR006015">
    <property type="entry name" value="Universal_stress_UspA"/>
</dbReference>
<comment type="similarity">
    <text evidence="1">Belongs to the universal stress protein A family.</text>
</comment>
<dbReference type="RefSeq" id="WP_258809952.1">
    <property type="nucleotide sequence ID" value="NZ_JANUGU010000001.1"/>
</dbReference>
<dbReference type="PRINTS" id="PR01438">
    <property type="entry name" value="UNVRSLSTRESS"/>
</dbReference>
<dbReference type="SUPFAM" id="SSF52402">
    <property type="entry name" value="Adenine nucleotide alpha hydrolases-like"/>
    <property type="match status" value="2"/>
</dbReference>
<accession>A0ABT2CS16</accession>
<evidence type="ECO:0000256" key="1">
    <source>
        <dbReference type="ARBA" id="ARBA00008791"/>
    </source>
</evidence>
<dbReference type="PANTHER" id="PTHR46268">
    <property type="entry name" value="STRESS RESPONSE PROTEIN NHAX"/>
    <property type="match status" value="1"/>
</dbReference>
<dbReference type="Gene3D" id="3.40.50.12370">
    <property type="match status" value="1"/>
</dbReference>
<gene>
    <name evidence="3" type="ORF">NX778_01710</name>
</gene>
<dbReference type="InterPro" id="IPR006016">
    <property type="entry name" value="UspA"/>
</dbReference>
<sequence length="278" mass="29706">MNYKTIMVHVDASDSAPDRIAFAAQLAAQQEAHLVGIVQTGIARLVYRAAMPALVDLSALSPLFEELREKCEASSRQFDALAQQAGITSFEHRIGDEDPANALATQAMYADLVIVGQADPQGRDQPEGPSVPEYVAMNSPCPVMVLPYAGAHAPSFERILIGWNASPESARAVRMALPFLVQAKEVTVALVERLNGYPGPAGSGNEIALFLSRHGVTVDLRQEYGDDAGESLLSLASEQGADLLVMGCYGHARFREVLLGGASRAVLQRMTVPALLAH</sequence>
<comment type="caution">
    <text evidence="3">The sequence shown here is derived from an EMBL/GenBank/DDBJ whole genome shotgun (WGS) entry which is preliminary data.</text>
</comment>
<dbReference type="CDD" id="cd00293">
    <property type="entry name" value="USP-like"/>
    <property type="match status" value="1"/>
</dbReference>
<proteinExistence type="inferred from homology"/>
<protein>
    <submittedName>
        <fullName evidence="3">Universal stress protein</fullName>
    </submittedName>
</protein>
<feature type="domain" description="UspA" evidence="2">
    <location>
        <begin position="156"/>
        <end position="276"/>
    </location>
</feature>
<evidence type="ECO:0000259" key="2">
    <source>
        <dbReference type="Pfam" id="PF00582"/>
    </source>
</evidence>
<dbReference type="EMBL" id="JANUGU010000001">
    <property type="protein sequence ID" value="MCS0656775.1"/>
    <property type="molecule type" value="Genomic_DNA"/>
</dbReference>
<name>A0ABT2CS16_9BURK</name>
<evidence type="ECO:0000313" key="4">
    <source>
        <dbReference type="Proteomes" id="UP001204621"/>
    </source>
</evidence>
<dbReference type="Proteomes" id="UP001204621">
    <property type="component" value="Unassembled WGS sequence"/>
</dbReference>
<evidence type="ECO:0000313" key="3">
    <source>
        <dbReference type="EMBL" id="MCS0656775.1"/>
    </source>
</evidence>
<dbReference type="PANTHER" id="PTHR46268:SF15">
    <property type="entry name" value="UNIVERSAL STRESS PROTEIN HP_0031"/>
    <property type="match status" value="1"/>
</dbReference>
<feature type="domain" description="UspA" evidence="2">
    <location>
        <begin position="3"/>
        <end position="147"/>
    </location>
</feature>
<reference evidence="3 4" key="1">
    <citation type="submission" date="2022-08" db="EMBL/GenBank/DDBJ databases">
        <title>Reclassification of Massilia species as members of the genera Telluria, Duganella, Pseudoduganella, Mokoshia gen. nov. and Zemynaea gen. nov. using orthogonal and non-orthogonal genome-based approaches.</title>
        <authorList>
            <person name="Bowman J.P."/>
        </authorList>
    </citation>
    <scope>NUCLEOTIDE SEQUENCE [LARGE SCALE GENOMIC DNA]</scope>
    <source>
        <strain evidence="3 4">JCM 31606</strain>
    </source>
</reference>